<accession>A0A8U0A1N9</accession>
<dbReference type="Proteomes" id="UP000831768">
    <property type="component" value="Chromosome"/>
</dbReference>
<keyword evidence="6" id="KW-1185">Reference proteome</keyword>
<dbReference type="PANTHER" id="PTHR43792">
    <property type="entry name" value="GNAT FAMILY, PUTATIVE (AFU_ORTHOLOGUE AFUA_3G00765)-RELATED-RELATED"/>
    <property type="match status" value="1"/>
</dbReference>
<dbReference type="InterPro" id="IPR051531">
    <property type="entry name" value="N-acetyltransferase"/>
</dbReference>
<organism evidence="5 6">
    <name type="scientific">Halocatena salina</name>
    <dbReference type="NCBI Taxonomy" id="2934340"/>
    <lineage>
        <taxon>Archaea</taxon>
        <taxon>Methanobacteriati</taxon>
        <taxon>Methanobacteriota</taxon>
        <taxon>Stenosarchaea group</taxon>
        <taxon>Halobacteria</taxon>
        <taxon>Halobacteriales</taxon>
        <taxon>Natronomonadaceae</taxon>
        <taxon>Halocatena</taxon>
    </lineage>
</organism>
<dbReference type="CDD" id="cd04301">
    <property type="entry name" value="NAT_SF"/>
    <property type="match status" value="1"/>
</dbReference>
<dbReference type="AlphaFoldDB" id="A0A8U0A1N9"/>
<dbReference type="PANTHER" id="PTHR43792:SF8">
    <property type="entry name" value="[RIBOSOMAL PROTEIN US5]-ALANINE N-ACETYLTRANSFERASE"/>
    <property type="match status" value="1"/>
</dbReference>
<name>A0A8U0A1N9_9EURY</name>
<evidence type="ECO:0000313" key="6">
    <source>
        <dbReference type="Proteomes" id="UP000831768"/>
    </source>
</evidence>
<evidence type="ECO:0000256" key="1">
    <source>
        <dbReference type="ARBA" id="ARBA00022679"/>
    </source>
</evidence>
<evidence type="ECO:0000256" key="2">
    <source>
        <dbReference type="ARBA" id="ARBA00023315"/>
    </source>
</evidence>
<evidence type="ECO:0000259" key="4">
    <source>
        <dbReference type="PROSITE" id="PS51186"/>
    </source>
</evidence>
<sequence>MPGPVFLEGTDVSLRTIEDDDAEFFQRLINDPRVRISIGSVEAMNHTAEREWIESLGERAGTHLSMCVDGTPVGSISLKPPNEVDGVVEIGYMVVPEQWGNGYATDAVKLLCGYAFDERRLNKVYARAYAGNPGSHRVLEKAGFTQEGRFRQEGFVEGEYVDVLRYGLLANEYHT</sequence>
<dbReference type="KEGG" id="haad:MW046_01115"/>
<dbReference type="SUPFAM" id="SSF55729">
    <property type="entry name" value="Acyl-CoA N-acyltransferases (Nat)"/>
    <property type="match status" value="1"/>
</dbReference>
<dbReference type="EMBL" id="CP096019">
    <property type="protein sequence ID" value="UPM43065.1"/>
    <property type="molecule type" value="Genomic_DNA"/>
</dbReference>
<dbReference type="Pfam" id="PF13302">
    <property type="entry name" value="Acetyltransf_3"/>
    <property type="match status" value="1"/>
</dbReference>
<proteinExistence type="inferred from homology"/>
<dbReference type="GeneID" id="71926604"/>
<dbReference type="RefSeq" id="WP_247993735.1">
    <property type="nucleotide sequence ID" value="NZ_CP096019.1"/>
</dbReference>
<dbReference type="GO" id="GO:0016747">
    <property type="term" value="F:acyltransferase activity, transferring groups other than amino-acyl groups"/>
    <property type="evidence" value="ECO:0007669"/>
    <property type="project" value="InterPro"/>
</dbReference>
<reference evidence="5" key="1">
    <citation type="submission" date="2022-04" db="EMBL/GenBank/DDBJ databases">
        <title>Halocatena sp. nov., isolated from a salt lake.</title>
        <authorList>
            <person name="Cui H.-L."/>
        </authorList>
    </citation>
    <scope>NUCLEOTIDE SEQUENCE</scope>
    <source>
        <strain evidence="5">AD-1</strain>
    </source>
</reference>
<evidence type="ECO:0000313" key="5">
    <source>
        <dbReference type="EMBL" id="UPM43065.1"/>
    </source>
</evidence>
<protein>
    <submittedName>
        <fullName evidence="5">GNAT family N-acetyltransferase</fullName>
    </submittedName>
</protein>
<comment type="similarity">
    <text evidence="3">Belongs to the acetyltransferase family. RimJ subfamily.</text>
</comment>
<dbReference type="InterPro" id="IPR000182">
    <property type="entry name" value="GNAT_dom"/>
</dbReference>
<dbReference type="Gene3D" id="3.40.630.30">
    <property type="match status" value="1"/>
</dbReference>
<gene>
    <name evidence="5" type="ORF">MW046_01115</name>
</gene>
<dbReference type="PROSITE" id="PS51186">
    <property type="entry name" value="GNAT"/>
    <property type="match status" value="1"/>
</dbReference>
<keyword evidence="1" id="KW-0808">Transferase</keyword>
<keyword evidence="2" id="KW-0012">Acyltransferase</keyword>
<dbReference type="InterPro" id="IPR016181">
    <property type="entry name" value="Acyl_CoA_acyltransferase"/>
</dbReference>
<evidence type="ECO:0000256" key="3">
    <source>
        <dbReference type="ARBA" id="ARBA00038502"/>
    </source>
</evidence>
<feature type="domain" description="N-acetyltransferase" evidence="4">
    <location>
        <begin position="12"/>
        <end position="167"/>
    </location>
</feature>